<dbReference type="Gene3D" id="1.10.510.10">
    <property type="entry name" value="Transferase(Phosphotransferase) domain 1"/>
    <property type="match status" value="1"/>
</dbReference>
<dbReference type="InterPro" id="IPR052945">
    <property type="entry name" value="Mitotic_Regulator"/>
</dbReference>
<reference evidence="2 3" key="1">
    <citation type="submission" date="2018-08" db="EMBL/GenBank/DDBJ databases">
        <title>Genome and evolution of the arbuscular mycorrhizal fungus Diversispora epigaea (formerly Glomus versiforme) and its bacterial endosymbionts.</title>
        <authorList>
            <person name="Sun X."/>
            <person name="Fei Z."/>
            <person name="Harrison M."/>
        </authorList>
    </citation>
    <scope>NUCLEOTIDE SEQUENCE [LARGE SCALE GENOMIC DNA]</scope>
    <source>
        <strain evidence="2 3">IT104</strain>
    </source>
</reference>
<dbReference type="EMBL" id="PQFF01000320">
    <property type="protein sequence ID" value="RHZ60957.1"/>
    <property type="molecule type" value="Genomic_DNA"/>
</dbReference>
<evidence type="ECO:0000259" key="1">
    <source>
        <dbReference type="PROSITE" id="PS50011"/>
    </source>
</evidence>
<dbReference type="InterPro" id="IPR000719">
    <property type="entry name" value="Prot_kinase_dom"/>
</dbReference>
<protein>
    <recommendedName>
        <fullName evidence="1">Protein kinase domain-containing protein</fullName>
    </recommendedName>
</protein>
<dbReference type="Proteomes" id="UP000266861">
    <property type="component" value="Unassembled WGS sequence"/>
</dbReference>
<accession>A0A397HD87</accession>
<name>A0A397HD87_9GLOM</name>
<dbReference type="InterPro" id="IPR011009">
    <property type="entry name" value="Kinase-like_dom_sf"/>
</dbReference>
<dbReference type="GO" id="GO:0004672">
    <property type="term" value="F:protein kinase activity"/>
    <property type="evidence" value="ECO:0007669"/>
    <property type="project" value="InterPro"/>
</dbReference>
<dbReference type="InterPro" id="IPR011990">
    <property type="entry name" value="TPR-like_helical_dom_sf"/>
</dbReference>
<dbReference type="SUPFAM" id="SSF56112">
    <property type="entry name" value="Protein kinase-like (PK-like)"/>
    <property type="match status" value="1"/>
</dbReference>
<keyword evidence="3" id="KW-1185">Reference proteome</keyword>
<dbReference type="PANTHER" id="PTHR43628">
    <property type="entry name" value="ACTIVATOR OF C KINASE PROTEIN 1-RELATED"/>
    <property type="match status" value="1"/>
</dbReference>
<evidence type="ECO:0000313" key="3">
    <source>
        <dbReference type="Proteomes" id="UP000266861"/>
    </source>
</evidence>
<proteinExistence type="predicted"/>
<organism evidence="2 3">
    <name type="scientific">Diversispora epigaea</name>
    <dbReference type="NCBI Taxonomy" id="1348612"/>
    <lineage>
        <taxon>Eukaryota</taxon>
        <taxon>Fungi</taxon>
        <taxon>Fungi incertae sedis</taxon>
        <taxon>Mucoromycota</taxon>
        <taxon>Glomeromycotina</taxon>
        <taxon>Glomeromycetes</taxon>
        <taxon>Diversisporales</taxon>
        <taxon>Diversisporaceae</taxon>
        <taxon>Diversispora</taxon>
    </lineage>
</organism>
<dbReference type="GO" id="GO:0005524">
    <property type="term" value="F:ATP binding"/>
    <property type="evidence" value="ECO:0007669"/>
    <property type="project" value="InterPro"/>
</dbReference>
<dbReference type="Pfam" id="PF07714">
    <property type="entry name" value="PK_Tyr_Ser-Thr"/>
    <property type="match status" value="1"/>
</dbReference>
<dbReference type="STRING" id="1348612.A0A397HD87"/>
<dbReference type="PROSITE" id="PS50011">
    <property type="entry name" value="PROTEIN_KINASE_DOM"/>
    <property type="match status" value="1"/>
</dbReference>
<comment type="caution">
    <text evidence="2">The sequence shown here is derived from an EMBL/GenBank/DDBJ whole genome shotgun (WGS) entry which is preliminary data.</text>
</comment>
<dbReference type="AlphaFoldDB" id="A0A397HD87"/>
<dbReference type="SUPFAM" id="SSF81901">
    <property type="entry name" value="HCP-like"/>
    <property type="match status" value="2"/>
</dbReference>
<dbReference type="Pfam" id="PF08238">
    <property type="entry name" value="Sel1"/>
    <property type="match status" value="7"/>
</dbReference>
<dbReference type="InterPro" id="IPR001245">
    <property type="entry name" value="Ser-Thr/Tyr_kinase_cat_dom"/>
</dbReference>
<dbReference type="Gene3D" id="1.25.40.10">
    <property type="entry name" value="Tetratricopeptide repeat domain"/>
    <property type="match status" value="1"/>
</dbReference>
<dbReference type="OrthoDB" id="2425131at2759"/>
<dbReference type="PANTHER" id="PTHR43628:SF1">
    <property type="entry name" value="CHITIN SYNTHASE REGULATORY FACTOR 2-RELATED"/>
    <property type="match status" value="1"/>
</dbReference>
<feature type="domain" description="Protein kinase" evidence="1">
    <location>
        <begin position="23"/>
        <end position="321"/>
    </location>
</feature>
<evidence type="ECO:0000313" key="2">
    <source>
        <dbReference type="EMBL" id="RHZ60957.1"/>
    </source>
</evidence>
<dbReference type="SMART" id="SM00671">
    <property type="entry name" value="SEL1"/>
    <property type="match status" value="7"/>
</dbReference>
<sequence length="807" mass="93654">MSQSKKRKTNNNITVNNNSRTEYDDIPFYHYSKFENVKMINKNVKNVYKAHIKKIVSQQEKPVVEVVALKYISLNNFINEVKRHRKLEINDSILKFYGITNQENTNNYLIVLEYANNGSLRQYLRTNFQKFDWNIKLNLAKQIANALMNLHDNNIIHGKLTSDSILVHNGTIKLNDFGLKYLKSLSVTITIPIQYTDFRYLELFNKSLDIYSLGIILWEISNDGIFPFEEELITKSSLSSPTNNNIIDLINDIIIKLKREKSIPGIPPKYKEIYTDCLKRHGNSRPDIFEVVNDLSEINTISEANNLEKSNEEIQFNHPSINSSQEMRPITIKNYVREHNLNSVKILHKMIRYSSNYWFTSLIGFFYQYEELITKSSLSSPTNNNIIDLINDIIIKLKREKSIPGIPPKYKEIYTDCLKRHGNSRPDIFEVVNDLSEINTISEANNLEKSNEEIQFNHPSINSVTKTNNYNIIIIKKLFEFFINIFKIQSQEMRPITIKNYVREHNLNSVKILHKMIRYSSNYWFTSLIGFFYQYGIGTVIDNQMAFKFFNLAANERLYMKNISSNLSLRKFYDINKKIGIILIAYMYFDGIGVKKDPKKSFQICSKVADEGSTTALNSMAYCYYNGLGVEKNEEKAFELYLKSTKKGNIVAQYNVGDCYKYGTGIAKDEVKGFQLQLKSALAGNLDATNNTGYCYQNGIGVDIDKKEAFKWYFKDAEKGDPMAQDNLGYCYENGEGIEEDRIKAFEWYKKSAENKYANSQYMVGKYFYEGRGTGKDIVKAIYWLNEAKENRNINASRLLDEISLDD</sequence>
<dbReference type="InterPro" id="IPR006597">
    <property type="entry name" value="Sel1-like"/>
</dbReference>
<gene>
    <name evidence="2" type="ORF">Glove_350g141</name>
</gene>